<evidence type="ECO:0000259" key="3">
    <source>
        <dbReference type="Pfam" id="PF01557"/>
    </source>
</evidence>
<feature type="domain" description="Fumarylacetoacetase-like C-terminal" evidence="3">
    <location>
        <begin position="102"/>
        <end position="306"/>
    </location>
</feature>
<comment type="similarity">
    <text evidence="1">Belongs to the FAH family.</text>
</comment>
<dbReference type="EMBL" id="CP033433">
    <property type="protein sequence ID" value="AYQ71563.1"/>
    <property type="molecule type" value="Genomic_DNA"/>
</dbReference>
<dbReference type="GO" id="GO:0046872">
    <property type="term" value="F:metal ion binding"/>
    <property type="evidence" value="ECO:0007669"/>
    <property type="project" value="UniProtKB-KW"/>
</dbReference>
<name>A0A3G3JTK8_9BACL</name>
<dbReference type="KEGG" id="coh:EAV92_02560"/>
<proteinExistence type="inferred from homology"/>
<dbReference type="InterPro" id="IPR051121">
    <property type="entry name" value="FAH"/>
</dbReference>
<dbReference type="InterPro" id="IPR011234">
    <property type="entry name" value="Fumarylacetoacetase-like_C"/>
</dbReference>
<keyword evidence="2" id="KW-0479">Metal-binding</keyword>
<sequence>MKIVTFSAKGEPFRLGLLLDDHKLVDPQQAYREKLESEGQGRAAEIAGALLPSDPTSFLANGPLAADAAEEALEYARRHPESKSVYGKSDVRIGPPVPRPNKIVCVGLNYKDHILEMKRDFPAHPVIFAKYAIAAAEPNGTFPLDSQLTQKLDYEAELAFVIGKKGKNISEADALDYVAGYTVVNDITARDMQKRTIQWLQGKTLDKSLPMGPHLVTKDEIPDPHALDISLTVNGELRQKSNTEQLLFNVNYLVSFLSGFMTLEPGDVVCTGTPGGVGEAQGKFLKDGDVVRVEIGGIGSIETRIVEEGAR</sequence>
<dbReference type="AlphaFoldDB" id="A0A3G3JTK8"/>
<dbReference type="Gene3D" id="3.90.850.10">
    <property type="entry name" value="Fumarylacetoacetase-like, C-terminal domain"/>
    <property type="match status" value="1"/>
</dbReference>
<evidence type="ECO:0000313" key="4">
    <source>
        <dbReference type="EMBL" id="AYQ71563.1"/>
    </source>
</evidence>
<dbReference type="InterPro" id="IPR036663">
    <property type="entry name" value="Fumarylacetoacetase_C_sf"/>
</dbReference>
<dbReference type="PANTHER" id="PTHR42796:SF4">
    <property type="entry name" value="FUMARYLACETOACETATE HYDROLASE DOMAIN-CONTAINING PROTEIN 2A"/>
    <property type="match status" value="1"/>
</dbReference>
<accession>A0A3G3JTK8</accession>
<evidence type="ECO:0000313" key="5">
    <source>
        <dbReference type="Proteomes" id="UP000269097"/>
    </source>
</evidence>
<dbReference type="FunFam" id="3.90.850.10:FF:000002">
    <property type="entry name" value="2-hydroxyhepta-2,4-diene-1,7-dioate isomerase"/>
    <property type="match status" value="1"/>
</dbReference>
<dbReference type="GO" id="GO:0019752">
    <property type="term" value="P:carboxylic acid metabolic process"/>
    <property type="evidence" value="ECO:0007669"/>
    <property type="project" value="UniProtKB-ARBA"/>
</dbReference>
<keyword evidence="4" id="KW-0378">Hydrolase</keyword>
<gene>
    <name evidence="4" type="ORF">EAV92_02560</name>
</gene>
<dbReference type="SUPFAM" id="SSF56529">
    <property type="entry name" value="FAH"/>
    <property type="match status" value="1"/>
</dbReference>
<dbReference type="RefSeq" id="WP_123039626.1">
    <property type="nucleotide sequence ID" value="NZ_CP033433.1"/>
</dbReference>
<keyword evidence="5" id="KW-1185">Reference proteome</keyword>
<evidence type="ECO:0000256" key="2">
    <source>
        <dbReference type="ARBA" id="ARBA00022723"/>
    </source>
</evidence>
<reference evidence="4 5" key="1">
    <citation type="submission" date="2018-10" db="EMBL/GenBank/DDBJ databases">
        <title>Genome Sequence of Cohnella sp.</title>
        <authorList>
            <person name="Srinivasan S."/>
            <person name="Kim M.K."/>
        </authorList>
    </citation>
    <scope>NUCLEOTIDE SEQUENCE [LARGE SCALE GENOMIC DNA]</scope>
    <source>
        <strain evidence="4 5">18JY8-7</strain>
    </source>
</reference>
<evidence type="ECO:0000256" key="1">
    <source>
        <dbReference type="ARBA" id="ARBA00010211"/>
    </source>
</evidence>
<dbReference type="GO" id="GO:0016853">
    <property type="term" value="F:isomerase activity"/>
    <property type="evidence" value="ECO:0007669"/>
    <property type="project" value="UniProtKB-ARBA"/>
</dbReference>
<dbReference type="PANTHER" id="PTHR42796">
    <property type="entry name" value="FUMARYLACETOACETATE HYDROLASE DOMAIN-CONTAINING PROTEIN 2A-RELATED"/>
    <property type="match status" value="1"/>
</dbReference>
<dbReference type="Proteomes" id="UP000269097">
    <property type="component" value="Chromosome"/>
</dbReference>
<dbReference type="GO" id="GO:0016787">
    <property type="term" value="F:hydrolase activity"/>
    <property type="evidence" value="ECO:0007669"/>
    <property type="project" value="UniProtKB-KW"/>
</dbReference>
<dbReference type="Pfam" id="PF01557">
    <property type="entry name" value="FAA_hydrolase"/>
    <property type="match status" value="1"/>
</dbReference>
<organism evidence="4 5">
    <name type="scientific">Cohnella candidum</name>
    <dbReference type="NCBI Taxonomy" id="2674991"/>
    <lineage>
        <taxon>Bacteria</taxon>
        <taxon>Bacillati</taxon>
        <taxon>Bacillota</taxon>
        <taxon>Bacilli</taxon>
        <taxon>Bacillales</taxon>
        <taxon>Paenibacillaceae</taxon>
        <taxon>Cohnella</taxon>
    </lineage>
</organism>
<protein>
    <submittedName>
        <fullName evidence="4">FAA hydrolase family protein</fullName>
    </submittedName>
</protein>